<evidence type="ECO:0008006" key="3">
    <source>
        <dbReference type="Google" id="ProtNLM"/>
    </source>
</evidence>
<evidence type="ECO:0000313" key="1">
    <source>
        <dbReference type="EMBL" id="AKB58116.1"/>
    </source>
</evidence>
<dbReference type="HOGENOM" id="CLU_079350_0_0_2"/>
<proteinExistence type="predicted"/>
<dbReference type="Pfam" id="PF08889">
    <property type="entry name" value="WbqC"/>
    <property type="match status" value="1"/>
</dbReference>
<accession>A0A0E3LQE2</accession>
<organism evidence="1 2">
    <name type="scientific">Methanosarcina barkeri 227</name>
    <dbReference type="NCBI Taxonomy" id="1434106"/>
    <lineage>
        <taxon>Archaea</taxon>
        <taxon>Methanobacteriati</taxon>
        <taxon>Methanobacteriota</taxon>
        <taxon>Stenosarchaea group</taxon>
        <taxon>Methanomicrobia</taxon>
        <taxon>Methanosarcinales</taxon>
        <taxon>Methanosarcinaceae</taxon>
        <taxon>Methanosarcina</taxon>
    </lineage>
</organism>
<sequence length="234" mass="27753">MKVSIHQPNYLPYIGYFQKMGLSDVFVILDNVQFSKDSYTQRTKIRTPDNWMWLTIPIEKNHTFKSIKDVPLPTDRKWLRKHKNSIISNYSKCPFFDEGFVEEYFTKGEQFKKLQEWNEFGIFYLKDKLKIKTNIVKASDLNLNENLKSTDLLVEIVNQVGGDTYISGAGGRKYMDISKFEKNEISLEYFDFEPFEYKQRWDGFEPYLSAMDLVFNFGDKSTITKSKRIDELKR</sequence>
<dbReference type="PATRIC" id="fig|1434106.5.peg.2056"/>
<dbReference type="Proteomes" id="UP000033079">
    <property type="component" value="Chromosome"/>
</dbReference>
<dbReference type="GeneID" id="24800584"/>
<dbReference type="KEGG" id="mbar:MSBR2_1600"/>
<reference evidence="1 2" key="1">
    <citation type="submission" date="2014-07" db="EMBL/GenBank/DDBJ databases">
        <title>Methanogenic archaea and the global carbon cycle.</title>
        <authorList>
            <person name="Henriksen J.R."/>
            <person name="Luke J."/>
            <person name="Reinhart S."/>
            <person name="Benedict M.N."/>
            <person name="Youngblut N.D."/>
            <person name="Metcalf M.E."/>
            <person name="Whitaker R.J."/>
            <person name="Metcalf W.W."/>
        </authorList>
    </citation>
    <scope>NUCLEOTIDE SEQUENCE [LARGE SCALE GENOMIC DNA]</scope>
    <source>
        <strain evidence="1 2">227</strain>
    </source>
</reference>
<dbReference type="AlphaFoldDB" id="A0A0E3LQE2"/>
<gene>
    <name evidence="1" type="ORF">MSBR2_1600</name>
</gene>
<dbReference type="InterPro" id="IPR014985">
    <property type="entry name" value="WbqC"/>
</dbReference>
<name>A0A0E3LQE2_METBA</name>
<dbReference type="EMBL" id="CP009530">
    <property type="protein sequence ID" value="AKB58116.1"/>
    <property type="molecule type" value="Genomic_DNA"/>
</dbReference>
<protein>
    <recommendedName>
        <fullName evidence="3">WbqC-like protein family protein</fullName>
    </recommendedName>
</protein>
<dbReference type="RefSeq" id="WP_048119610.1">
    <property type="nucleotide sequence ID" value="NZ_CP009530.1"/>
</dbReference>
<evidence type="ECO:0000313" key="2">
    <source>
        <dbReference type="Proteomes" id="UP000033079"/>
    </source>
</evidence>